<sequence length="126" mass="13156">MLLGLDPRLSPDLLHALASMGHGDSIALVDANYPAAAQATRLICARGFGLIDALQAVQSLLPLESASMPNAERPIHQKIQQCCKISVAPLPDSEFYSAVRGCFAIVATGAPELYGNVVLTKAAIGS</sequence>
<proteinExistence type="predicted"/>
<evidence type="ECO:0000256" key="3">
    <source>
        <dbReference type="ARBA" id="ARBA00036324"/>
    </source>
</evidence>
<dbReference type="GO" id="GO:0042806">
    <property type="term" value="F:fucose binding"/>
    <property type="evidence" value="ECO:0007669"/>
    <property type="project" value="TreeGrafter"/>
</dbReference>
<gene>
    <name evidence="4" type="ORF">GH975_04680</name>
</gene>
<evidence type="ECO:0000256" key="1">
    <source>
        <dbReference type="ARBA" id="ARBA00000223"/>
    </source>
</evidence>
<dbReference type="KEGG" id="llp:GH975_04680"/>
<dbReference type="InterPro" id="IPR023750">
    <property type="entry name" value="RbsD-like_sf"/>
</dbReference>
<dbReference type="EMBL" id="CP045871">
    <property type="protein sequence ID" value="QGG79909.1"/>
    <property type="molecule type" value="Genomic_DNA"/>
</dbReference>
<dbReference type="Pfam" id="PF05025">
    <property type="entry name" value="RbsD_FucU"/>
    <property type="match status" value="1"/>
</dbReference>
<reference evidence="4 5" key="1">
    <citation type="submission" date="2019-11" db="EMBL/GenBank/DDBJ databases">
        <authorList>
            <person name="Khan S.A."/>
            <person name="Jeon C.O."/>
            <person name="Chun B.H."/>
        </authorList>
    </citation>
    <scope>NUCLEOTIDE SEQUENCE [LARGE SCALE GENOMIC DNA]</scope>
    <source>
        <strain evidence="4 5">IMCC 1097</strain>
    </source>
</reference>
<name>A0A5Q2Q6L3_9GAMM</name>
<dbReference type="PANTHER" id="PTHR31690:SF4">
    <property type="entry name" value="FUCOSE MUTAROTASE"/>
    <property type="match status" value="1"/>
</dbReference>
<dbReference type="InterPro" id="IPR050443">
    <property type="entry name" value="RbsD/FucU_mutarotase"/>
</dbReference>
<comment type="catalytic activity">
    <reaction evidence="3">
        <text>alpha-L-fucose = beta-L-fucose</text>
        <dbReference type="Rhea" id="RHEA:25580"/>
        <dbReference type="ChEBI" id="CHEBI:42548"/>
        <dbReference type="ChEBI" id="CHEBI:42589"/>
        <dbReference type="EC" id="5.1.3.29"/>
    </reaction>
</comment>
<protein>
    <submittedName>
        <fullName evidence="4">Transporter</fullName>
    </submittedName>
</protein>
<keyword evidence="2" id="KW-0413">Isomerase</keyword>
<dbReference type="GO" id="GO:0062193">
    <property type="term" value="F:D-ribose pyranase activity"/>
    <property type="evidence" value="ECO:0007669"/>
    <property type="project" value="UniProtKB-EC"/>
</dbReference>
<dbReference type="SUPFAM" id="SSF102546">
    <property type="entry name" value="RbsD-like"/>
    <property type="match status" value="1"/>
</dbReference>
<dbReference type="OrthoDB" id="7947972at2"/>
<dbReference type="PANTHER" id="PTHR31690">
    <property type="entry name" value="FUCOSE MUTAROTASE"/>
    <property type="match status" value="1"/>
</dbReference>
<dbReference type="InterPro" id="IPR007721">
    <property type="entry name" value="RbsD_FucU"/>
</dbReference>
<evidence type="ECO:0000256" key="2">
    <source>
        <dbReference type="ARBA" id="ARBA00023235"/>
    </source>
</evidence>
<dbReference type="Gene3D" id="3.40.1650.10">
    <property type="entry name" value="RbsD-like domain"/>
    <property type="match status" value="1"/>
</dbReference>
<keyword evidence="5" id="KW-1185">Reference proteome</keyword>
<organism evidence="4 5">
    <name type="scientific">Litorivicinus lipolyticus</name>
    <dbReference type="NCBI Taxonomy" id="418701"/>
    <lineage>
        <taxon>Bacteria</taxon>
        <taxon>Pseudomonadati</taxon>
        <taxon>Pseudomonadota</taxon>
        <taxon>Gammaproteobacteria</taxon>
        <taxon>Oceanospirillales</taxon>
        <taxon>Litorivicinaceae</taxon>
        <taxon>Litorivicinus</taxon>
    </lineage>
</organism>
<dbReference type="Proteomes" id="UP000388235">
    <property type="component" value="Chromosome"/>
</dbReference>
<accession>A0A5Q2Q6L3</accession>
<comment type="catalytic activity">
    <reaction evidence="1">
        <text>beta-D-ribopyranose = beta-D-ribofuranose</text>
        <dbReference type="Rhea" id="RHEA:25432"/>
        <dbReference type="ChEBI" id="CHEBI:27476"/>
        <dbReference type="ChEBI" id="CHEBI:47002"/>
        <dbReference type="EC" id="5.4.99.62"/>
    </reaction>
</comment>
<evidence type="ECO:0000313" key="5">
    <source>
        <dbReference type="Proteomes" id="UP000388235"/>
    </source>
</evidence>
<dbReference type="AlphaFoldDB" id="A0A5Q2Q6L3"/>
<dbReference type="GO" id="GO:0006004">
    <property type="term" value="P:fucose metabolic process"/>
    <property type="evidence" value="ECO:0007669"/>
    <property type="project" value="TreeGrafter"/>
</dbReference>
<dbReference type="GO" id="GO:0036373">
    <property type="term" value="F:L-fucose mutarotase activity"/>
    <property type="evidence" value="ECO:0007669"/>
    <property type="project" value="UniProtKB-EC"/>
</dbReference>
<evidence type="ECO:0000313" key="4">
    <source>
        <dbReference type="EMBL" id="QGG79909.1"/>
    </source>
</evidence>